<proteinExistence type="predicted"/>
<dbReference type="EMBL" id="MU252006">
    <property type="protein sequence ID" value="KAG9228245.1"/>
    <property type="molecule type" value="Genomic_DNA"/>
</dbReference>
<protein>
    <submittedName>
        <fullName evidence="2">Uncharacterized protein</fullName>
    </submittedName>
</protein>
<dbReference type="Proteomes" id="UP000824998">
    <property type="component" value="Unassembled WGS sequence"/>
</dbReference>
<name>A0A9P7Y880_9HELO</name>
<evidence type="ECO:0000256" key="1">
    <source>
        <dbReference type="SAM" id="Phobius"/>
    </source>
</evidence>
<accession>A0A9P7Y880</accession>
<comment type="caution">
    <text evidence="2">The sequence shown here is derived from an EMBL/GenBank/DDBJ whole genome shotgun (WGS) entry which is preliminary data.</text>
</comment>
<evidence type="ECO:0000313" key="2">
    <source>
        <dbReference type="EMBL" id="KAG9228245.1"/>
    </source>
</evidence>
<sequence length="50" mass="5542">VDSIVLDRVDYSFILLFTSVSTALVILLALLVIIRSPQLLSYTISFLSLV</sequence>
<feature type="transmembrane region" description="Helical" evidence="1">
    <location>
        <begin position="12"/>
        <end position="34"/>
    </location>
</feature>
<keyword evidence="3" id="KW-1185">Reference proteome</keyword>
<keyword evidence="1" id="KW-1133">Transmembrane helix</keyword>
<feature type="non-terminal residue" evidence="2">
    <location>
        <position position="1"/>
    </location>
</feature>
<organism evidence="2 3">
    <name type="scientific">Amylocarpus encephaloides</name>
    <dbReference type="NCBI Taxonomy" id="45428"/>
    <lineage>
        <taxon>Eukaryota</taxon>
        <taxon>Fungi</taxon>
        <taxon>Dikarya</taxon>
        <taxon>Ascomycota</taxon>
        <taxon>Pezizomycotina</taxon>
        <taxon>Leotiomycetes</taxon>
        <taxon>Helotiales</taxon>
        <taxon>Helotiales incertae sedis</taxon>
        <taxon>Amylocarpus</taxon>
    </lineage>
</organism>
<dbReference type="AlphaFoldDB" id="A0A9P7Y880"/>
<evidence type="ECO:0000313" key="3">
    <source>
        <dbReference type="Proteomes" id="UP000824998"/>
    </source>
</evidence>
<keyword evidence="1" id="KW-0472">Membrane</keyword>
<keyword evidence="1" id="KW-0812">Transmembrane</keyword>
<reference evidence="2" key="1">
    <citation type="journal article" date="2021" name="IMA Fungus">
        <title>Genomic characterization of three marine fungi, including Emericellopsis atlantica sp. nov. with signatures of a generalist lifestyle and marine biomass degradation.</title>
        <authorList>
            <person name="Hagestad O.C."/>
            <person name="Hou L."/>
            <person name="Andersen J.H."/>
            <person name="Hansen E.H."/>
            <person name="Altermark B."/>
            <person name="Li C."/>
            <person name="Kuhnert E."/>
            <person name="Cox R.J."/>
            <person name="Crous P.W."/>
            <person name="Spatafora J.W."/>
            <person name="Lail K."/>
            <person name="Amirebrahimi M."/>
            <person name="Lipzen A."/>
            <person name="Pangilinan J."/>
            <person name="Andreopoulos W."/>
            <person name="Hayes R.D."/>
            <person name="Ng V."/>
            <person name="Grigoriev I.V."/>
            <person name="Jackson S.A."/>
            <person name="Sutton T.D.S."/>
            <person name="Dobson A.D.W."/>
            <person name="Rama T."/>
        </authorList>
    </citation>
    <scope>NUCLEOTIDE SEQUENCE</scope>
    <source>
        <strain evidence="2">TRa018bII</strain>
    </source>
</reference>
<gene>
    <name evidence="2" type="ORF">BJ875DRAFT_389794</name>
</gene>